<feature type="domain" description="EamA" evidence="4">
    <location>
        <begin position="150"/>
        <end position="283"/>
    </location>
</feature>
<evidence type="ECO:0000313" key="5">
    <source>
        <dbReference type="EMBL" id="GHO56304.1"/>
    </source>
</evidence>
<proteinExistence type="inferred from homology"/>
<dbReference type="SUPFAM" id="SSF103481">
    <property type="entry name" value="Multidrug resistance efflux transporter EmrE"/>
    <property type="match status" value="2"/>
</dbReference>
<feature type="transmembrane region" description="Helical" evidence="3">
    <location>
        <begin position="79"/>
        <end position="97"/>
    </location>
</feature>
<dbReference type="Proteomes" id="UP000654345">
    <property type="component" value="Unassembled WGS sequence"/>
</dbReference>
<dbReference type="EMBL" id="BNJG01000002">
    <property type="protein sequence ID" value="GHO56304.1"/>
    <property type="molecule type" value="Genomic_DNA"/>
</dbReference>
<dbReference type="InterPro" id="IPR000620">
    <property type="entry name" value="EamA_dom"/>
</dbReference>
<feature type="transmembrane region" description="Helical" evidence="3">
    <location>
        <begin position="151"/>
        <end position="172"/>
    </location>
</feature>
<accession>A0ABQ3UUD5</accession>
<reference evidence="5 6" key="1">
    <citation type="journal article" date="2021" name="Int. J. Syst. Evol. Microbiol.">
        <title>Reticulibacter mediterranei gen. nov., sp. nov., within the new family Reticulibacteraceae fam. nov., and Ktedonospora formicarum gen. nov., sp. nov., Ktedonobacter robiniae sp. nov., Dictyobacter formicarum sp. nov. and Dictyobacter arantiisoli sp. nov., belonging to the class Ktedonobacteria.</title>
        <authorList>
            <person name="Yabe S."/>
            <person name="Zheng Y."/>
            <person name="Wang C.M."/>
            <person name="Sakai Y."/>
            <person name="Abe K."/>
            <person name="Yokota A."/>
            <person name="Donadio S."/>
            <person name="Cavaletti L."/>
            <person name="Monciardini P."/>
        </authorList>
    </citation>
    <scope>NUCLEOTIDE SEQUENCE [LARGE SCALE GENOMIC DNA]</scope>
    <source>
        <strain evidence="5 6">SOSP1-30</strain>
    </source>
</reference>
<keyword evidence="6" id="KW-1185">Reference proteome</keyword>
<feature type="transmembrane region" description="Helical" evidence="3">
    <location>
        <begin position="127"/>
        <end position="145"/>
    </location>
</feature>
<comment type="caution">
    <text evidence="5">The sequence shown here is derived from an EMBL/GenBank/DDBJ whole genome shotgun (WGS) entry which is preliminary data.</text>
</comment>
<feature type="transmembrane region" description="Helical" evidence="3">
    <location>
        <begin position="210"/>
        <end position="230"/>
    </location>
</feature>
<keyword evidence="3" id="KW-1133">Transmembrane helix</keyword>
<dbReference type="Pfam" id="PF00892">
    <property type="entry name" value="EamA"/>
    <property type="match status" value="1"/>
</dbReference>
<evidence type="ECO:0000313" key="6">
    <source>
        <dbReference type="Proteomes" id="UP000654345"/>
    </source>
</evidence>
<feature type="region of interest" description="Disordered" evidence="2">
    <location>
        <begin position="292"/>
        <end position="318"/>
    </location>
</feature>
<dbReference type="RefSeq" id="WP_201372833.1">
    <property type="nucleotide sequence ID" value="NZ_BNJG01000002.1"/>
</dbReference>
<sequence>MLLQGQKTSLTRRIPPHVFFFVSAVFHYLGPSFAVLLFSTVSVLGVAWFRIASAAVVFAVWRRPWRHFTQMPWTKQRTLLALGVVLGLMNACFYLAIARLPLGTVGAIEFLGPITLAALGARTRRNIAALLLAIGGVWLLTDVRFSGQPLGFLFAFANCAFFMLYVMLGHRIAQDGGAAGIDRLGAAMLIALVTITPLGLGGALPALTHPLLVLAGVGVGICSSVIPYVCDQLAMARLPQATFALLLSLLPASATVIGVVVLRQIPSTPEIVGILLVAGGVALHREVEAQPGKQARNKATASERRIEAKNQKKGTTIP</sequence>
<feature type="transmembrane region" description="Helical" evidence="3">
    <location>
        <begin position="242"/>
        <end position="262"/>
    </location>
</feature>
<dbReference type="InterPro" id="IPR037185">
    <property type="entry name" value="EmrE-like"/>
</dbReference>
<feature type="transmembrane region" description="Helical" evidence="3">
    <location>
        <begin position="184"/>
        <end position="204"/>
    </location>
</feature>
<feature type="compositionally biased region" description="Basic and acidic residues" evidence="2">
    <location>
        <begin position="301"/>
        <end position="310"/>
    </location>
</feature>
<keyword evidence="3" id="KW-0812">Transmembrane</keyword>
<organism evidence="5 6">
    <name type="scientific">Ktedonobacter robiniae</name>
    <dbReference type="NCBI Taxonomy" id="2778365"/>
    <lineage>
        <taxon>Bacteria</taxon>
        <taxon>Bacillati</taxon>
        <taxon>Chloroflexota</taxon>
        <taxon>Ktedonobacteria</taxon>
        <taxon>Ktedonobacterales</taxon>
        <taxon>Ktedonobacteraceae</taxon>
        <taxon>Ktedonobacter</taxon>
    </lineage>
</organism>
<evidence type="ECO:0000256" key="3">
    <source>
        <dbReference type="SAM" id="Phobius"/>
    </source>
</evidence>
<evidence type="ECO:0000256" key="2">
    <source>
        <dbReference type="SAM" id="MobiDB-lite"/>
    </source>
</evidence>
<feature type="transmembrane region" description="Helical" evidence="3">
    <location>
        <begin position="35"/>
        <end position="58"/>
    </location>
</feature>
<gene>
    <name evidence="5" type="ORF">KSB_47790</name>
</gene>
<evidence type="ECO:0000259" key="4">
    <source>
        <dbReference type="Pfam" id="PF00892"/>
    </source>
</evidence>
<evidence type="ECO:0000256" key="1">
    <source>
        <dbReference type="ARBA" id="ARBA00007362"/>
    </source>
</evidence>
<comment type="similarity">
    <text evidence="1">Belongs to the EamA transporter family.</text>
</comment>
<name>A0ABQ3UUD5_9CHLR</name>
<keyword evidence="3" id="KW-0472">Membrane</keyword>
<feature type="transmembrane region" description="Helical" evidence="3">
    <location>
        <begin position="103"/>
        <end position="120"/>
    </location>
</feature>
<protein>
    <submittedName>
        <fullName evidence="5">Membrane protein</fullName>
    </submittedName>
</protein>